<sequence length="353" mass="38830">MPFDPAPLGAEDEYSSADDTQLLSVSVILPVRNEARFIERLLTELVGQDYDRRRFEVIVVDGDSTDDTPALVSRFAERHSNVHLLRNPKRWSSAARNIGIRAARGDVVVIIDGHCEIGDDQFLTKLATAFVTSGADCLGRPQPLDVSQANTLQRAIAAARSSRLGHHPESYIYASEAQFVPAKSVAVAYRRSAFDLVGYFDEDFDACEDYEFNHRIDLAGLRCYFTPEVAVRYVPRGSLPGLFRQMIRYGRGRIRLLRKHPGSASVSTFVPAVFVLGLAIGLPLSFISPWLTAAYVGALLAYLSIVLLASLEVLLRSGNLSLLPWLPVVFATIHVGSGVGLLLEFVVPQANCR</sequence>
<protein>
    <recommendedName>
        <fullName evidence="2">Glycosyltransferase 2-like domain-containing protein</fullName>
    </recommendedName>
</protein>
<dbReference type="InterPro" id="IPR029044">
    <property type="entry name" value="Nucleotide-diphossugar_trans"/>
</dbReference>
<dbReference type="PANTHER" id="PTHR43685:SF2">
    <property type="entry name" value="GLYCOSYLTRANSFERASE 2-LIKE DOMAIN-CONTAINING PROTEIN"/>
    <property type="match status" value="1"/>
</dbReference>
<gene>
    <name evidence="3" type="ORF">S01H1_03843</name>
</gene>
<feature type="domain" description="Glycosyltransferase 2-like" evidence="2">
    <location>
        <begin position="26"/>
        <end position="146"/>
    </location>
</feature>
<feature type="transmembrane region" description="Helical" evidence="1">
    <location>
        <begin position="263"/>
        <end position="287"/>
    </location>
</feature>
<name>X0SX86_9ZZZZ</name>
<dbReference type="Pfam" id="PF00535">
    <property type="entry name" value="Glycos_transf_2"/>
    <property type="match status" value="1"/>
</dbReference>
<feature type="transmembrane region" description="Helical" evidence="1">
    <location>
        <begin position="322"/>
        <end position="343"/>
    </location>
</feature>
<dbReference type="CDD" id="cd02525">
    <property type="entry name" value="Succinoglycan_BP_ExoA"/>
    <property type="match status" value="1"/>
</dbReference>
<evidence type="ECO:0000313" key="3">
    <source>
        <dbReference type="EMBL" id="GAF80507.1"/>
    </source>
</evidence>
<evidence type="ECO:0000259" key="2">
    <source>
        <dbReference type="Pfam" id="PF00535"/>
    </source>
</evidence>
<keyword evidence="1" id="KW-0812">Transmembrane</keyword>
<dbReference type="Gene3D" id="3.90.550.10">
    <property type="entry name" value="Spore Coat Polysaccharide Biosynthesis Protein SpsA, Chain A"/>
    <property type="match status" value="1"/>
</dbReference>
<evidence type="ECO:0000256" key="1">
    <source>
        <dbReference type="SAM" id="Phobius"/>
    </source>
</evidence>
<reference evidence="3" key="1">
    <citation type="journal article" date="2014" name="Front. Microbiol.">
        <title>High frequency of phylogenetically diverse reductive dehalogenase-homologous genes in deep subseafloor sedimentary metagenomes.</title>
        <authorList>
            <person name="Kawai M."/>
            <person name="Futagami T."/>
            <person name="Toyoda A."/>
            <person name="Takaki Y."/>
            <person name="Nishi S."/>
            <person name="Hori S."/>
            <person name="Arai W."/>
            <person name="Tsubouchi T."/>
            <person name="Morono Y."/>
            <person name="Uchiyama I."/>
            <person name="Ito T."/>
            <person name="Fujiyama A."/>
            <person name="Inagaki F."/>
            <person name="Takami H."/>
        </authorList>
    </citation>
    <scope>NUCLEOTIDE SEQUENCE</scope>
    <source>
        <strain evidence="3">Expedition CK06-06</strain>
    </source>
</reference>
<feature type="transmembrane region" description="Helical" evidence="1">
    <location>
        <begin position="293"/>
        <end position="315"/>
    </location>
</feature>
<dbReference type="EMBL" id="BARS01002058">
    <property type="protein sequence ID" value="GAF80507.1"/>
    <property type="molecule type" value="Genomic_DNA"/>
</dbReference>
<dbReference type="AlphaFoldDB" id="X0SX86"/>
<keyword evidence="1" id="KW-1133">Transmembrane helix</keyword>
<dbReference type="SUPFAM" id="SSF53448">
    <property type="entry name" value="Nucleotide-diphospho-sugar transferases"/>
    <property type="match status" value="1"/>
</dbReference>
<dbReference type="InterPro" id="IPR050834">
    <property type="entry name" value="Glycosyltransf_2"/>
</dbReference>
<keyword evidence="1" id="KW-0472">Membrane</keyword>
<comment type="caution">
    <text evidence="3">The sequence shown here is derived from an EMBL/GenBank/DDBJ whole genome shotgun (WGS) entry which is preliminary data.</text>
</comment>
<organism evidence="3">
    <name type="scientific">marine sediment metagenome</name>
    <dbReference type="NCBI Taxonomy" id="412755"/>
    <lineage>
        <taxon>unclassified sequences</taxon>
        <taxon>metagenomes</taxon>
        <taxon>ecological metagenomes</taxon>
    </lineage>
</organism>
<dbReference type="PANTHER" id="PTHR43685">
    <property type="entry name" value="GLYCOSYLTRANSFERASE"/>
    <property type="match status" value="1"/>
</dbReference>
<proteinExistence type="predicted"/>
<dbReference type="InterPro" id="IPR001173">
    <property type="entry name" value="Glyco_trans_2-like"/>
</dbReference>
<accession>X0SX86</accession>